<evidence type="ECO:0000313" key="2">
    <source>
        <dbReference type="EMBL" id="HGN89963.1"/>
    </source>
</evidence>
<dbReference type="EMBL" id="DTAD01000024">
    <property type="protein sequence ID" value="HGN89963.1"/>
    <property type="molecule type" value="Genomic_DNA"/>
</dbReference>
<organism evidence="2">
    <name type="scientific">Caldiarchaeum subterraneum</name>
    <dbReference type="NCBI Taxonomy" id="311458"/>
    <lineage>
        <taxon>Archaea</taxon>
        <taxon>Nitrososphaerota</taxon>
        <taxon>Candidatus Caldarchaeales</taxon>
        <taxon>Candidatus Caldarchaeaceae</taxon>
        <taxon>Candidatus Caldarchaeum</taxon>
    </lineage>
</organism>
<gene>
    <name evidence="3" type="ORF">ENM30_02120</name>
    <name evidence="2" type="ORF">ENT82_02385</name>
    <name evidence="1" type="ORF">ENU43_06790</name>
</gene>
<evidence type="ECO:0008006" key="4">
    <source>
        <dbReference type="Google" id="ProtNLM"/>
    </source>
</evidence>
<dbReference type="EMBL" id="DTCM01000082">
    <property type="protein sequence ID" value="HGL41352.1"/>
    <property type="molecule type" value="Genomic_DNA"/>
</dbReference>
<protein>
    <recommendedName>
        <fullName evidence="4">VapB-type antitoxin</fullName>
    </recommendedName>
</protein>
<proteinExistence type="predicted"/>
<dbReference type="EMBL" id="DRXG01000042">
    <property type="protein sequence ID" value="HHN52089.1"/>
    <property type="molecule type" value="Genomic_DNA"/>
</dbReference>
<reference evidence="2" key="1">
    <citation type="journal article" date="2020" name="mSystems">
        <title>Genome- and Community-Level Interaction Insights into Carbon Utilization and Element Cycling Functions of Hydrothermarchaeota in Hydrothermal Sediment.</title>
        <authorList>
            <person name="Zhou Z."/>
            <person name="Liu Y."/>
            <person name="Xu W."/>
            <person name="Pan J."/>
            <person name="Luo Z.H."/>
            <person name="Li M."/>
        </authorList>
    </citation>
    <scope>NUCLEOTIDE SEQUENCE [LARGE SCALE GENOMIC DNA]</scope>
    <source>
        <strain evidence="3">SpSt-1073</strain>
        <strain evidence="2">SpSt-613</strain>
        <strain evidence="1">SpSt-669</strain>
    </source>
</reference>
<name>A0A7C4HXU3_CALS0</name>
<accession>A0A7C4HXU3</accession>
<dbReference type="AlphaFoldDB" id="A0A7C4HXU3"/>
<evidence type="ECO:0000313" key="1">
    <source>
        <dbReference type="EMBL" id="HGL41352.1"/>
    </source>
</evidence>
<evidence type="ECO:0000313" key="3">
    <source>
        <dbReference type="EMBL" id="HHN52089.1"/>
    </source>
</evidence>
<sequence length="83" mass="9999">MKVVSVKVDDSTKAKMEKFKDVNWSEVIRKAIIERIKFKESLRTEIDKRRAHHASERMEKLREKTTGKWSGGEEIRKWRELRL</sequence>
<comment type="caution">
    <text evidence="2">The sequence shown here is derived from an EMBL/GenBank/DDBJ whole genome shotgun (WGS) entry which is preliminary data.</text>
</comment>